<dbReference type="PROSITE" id="PS51009">
    <property type="entry name" value="CYTCII"/>
    <property type="match status" value="1"/>
</dbReference>
<feature type="signal peptide" evidence="8">
    <location>
        <begin position="1"/>
        <end position="21"/>
    </location>
</feature>
<organism evidence="9 10">
    <name type="scientific">Terasakiispira papahanaumokuakeensis</name>
    <dbReference type="NCBI Taxonomy" id="197479"/>
    <lineage>
        <taxon>Bacteria</taxon>
        <taxon>Pseudomonadati</taxon>
        <taxon>Pseudomonadota</taxon>
        <taxon>Gammaproteobacteria</taxon>
        <taxon>Oceanospirillales</taxon>
        <taxon>Terasakiispira</taxon>
    </lineage>
</organism>
<evidence type="ECO:0000256" key="2">
    <source>
        <dbReference type="ARBA" id="ARBA00022617"/>
    </source>
</evidence>
<evidence type="ECO:0000256" key="7">
    <source>
        <dbReference type="PIRSR" id="PIRSR000027-2"/>
    </source>
</evidence>
<feature type="binding site" description="covalent" evidence="7">
    <location>
        <position position="138"/>
    </location>
    <ligand>
        <name>heme c</name>
        <dbReference type="ChEBI" id="CHEBI:61717"/>
    </ligand>
</feature>
<feature type="chain" id="PRO_5009119659" description="Cytochrome C" evidence="8">
    <location>
        <begin position="22"/>
        <end position="148"/>
    </location>
</feature>
<sequence>MWKKAALIAAACITTSGTVFAEMKPDDAIEYRQSVFEVGRFQFGGMAAMLRGEQDWNTPAFTEHAKVLATIAPLLRTGFSVESHEGDTDALPKIWREKAEFDELLNSYISDAEKLYQIAQQGDENAMKQQFKATARHCKACHDDYRAD</sequence>
<comment type="PTM">
    <text evidence="7">Binds 1 heme group per subunit.</text>
</comment>
<keyword evidence="4" id="KW-0249">Electron transport</keyword>
<protein>
    <recommendedName>
        <fullName evidence="11">Cytochrome C</fullName>
    </recommendedName>
</protein>
<reference evidence="9 10" key="1">
    <citation type="submission" date="2016-08" db="EMBL/GenBank/DDBJ databases">
        <authorList>
            <person name="Seilhamer J.J."/>
        </authorList>
    </citation>
    <scope>NUCLEOTIDE SEQUENCE [LARGE SCALE GENOMIC DNA]</scope>
    <source>
        <strain evidence="9 10">PH27A</strain>
    </source>
</reference>
<name>A0A1E2V9S5_9GAMM</name>
<keyword evidence="3 6" id="KW-0479">Metal-binding</keyword>
<feature type="binding site" description="axial binding residue" evidence="6">
    <location>
        <position position="142"/>
    </location>
    <ligand>
        <name>heme c</name>
        <dbReference type="ChEBI" id="CHEBI:61717"/>
    </ligand>
    <ligandPart>
        <name>Fe</name>
        <dbReference type="ChEBI" id="CHEBI:18248"/>
    </ligandPart>
</feature>
<keyword evidence="8" id="KW-0732">Signal</keyword>
<dbReference type="InterPro" id="IPR010980">
    <property type="entry name" value="Cyt_c/b562"/>
</dbReference>
<dbReference type="GO" id="GO:0005506">
    <property type="term" value="F:iron ion binding"/>
    <property type="evidence" value="ECO:0007669"/>
    <property type="project" value="InterPro"/>
</dbReference>
<dbReference type="SUPFAM" id="SSF47175">
    <property type="entry name" value="Cytochromes"/>
    <property type="match status" value="1"/>
</dbReference>
<dbReference type="GO" id="GO:0009055">
    <property type="term" value="F:electron transfer activity"/>
    <property type="evidence" value="ECO:0007669"/>
    <property type="project" value="InterPro"/>
</dbReference>
<dbReference type="Proteomes" id="UP000094291">
    <property type="component" value="Unassembled WGS sequence"/>
</dbReference>
<dbReference type="Gene3D" id="1.20.120.10">
    <property type="entry name" value="Cytochrome c/b562"/>
    <property type="match status" value="1"/>
</dbReference>
<evidence type="ECO:0000313" key="10">
    <source>
        <dbReference type="Proteomes" id="UP000094291"/>
    </source>
</evidence>
<evidence type="ECO:0000256" key="3">
    <source>
        <dbReference type="ARBA" id="ARBA00022723"/>
    </source>
</evidence>
<dbReference type="RefSeq" id="WP_068997821.1">
    <property type="nucleotide sequence ID" value="NZ_MDTQ01000001.1"/>
</dbReference>
<gene>
    <name evidence="9" type="ORF">BFW38_07425</name>
</gene>
<evidence type="ECO:0000313" key="9">
    <source>
        <dbReference type="EMBL" id="ODC03405.1"/>
    </source>
</evidence>
<comment type="caution">
    <text evidence="9">The sequence shown here is derived from an EMBL/GenBank/DDBJ whole genome shotgun (WGS) entry which is preliminary data.</text>
</comment>
<evidence type="ECO:0000256" key="4">
    <source>
        <dbReference type="ARBA" id="ARBA00022982"/>
    </source>
</evidence>
<dbReference type="OrthoDB" id="5520910at2"/>
<dbReference type="PIRSF" id="PIRSF000027">
    <property type="entry name" value="Cytc_c_prime"/>
    <property type="match status" value="1"/>
</dbReference>
<feature type="binding site" description="covalent" evidence="7">
    <location>
        <position position="141"/>
    </location>
    <ligand>
        <name>heme c</name>
        <dbReference type="ChEBI" id="CHEBI:61717"/>
    </ligand>
</feature>
<dbReference type="EMBL" id="MDTQ01000001">
    <property type="protein sequence ID" value="ODC03405.1"/>
    <property type="molecule type" value="Genomic_DNA"/>
</dbReference>
<evidence type="ECO:0000256" key="6">
    <source>
        <dbReference type="PIRSR" id="PIRSR000027-1"/>
    </source>
</evidence>
<dbReference type="STRING" id="197479.BFW38_07425"/>
<dbReference type="GO" id="GO:0020037">
    <property type="term" value="F:heme binding"/>
    <property type="evidence" value="ECO:0007669"/>
    <property type="project" value="InterPro"/>
</dbReference>
<dbReference type="Pfam" id="PF01322">
    <property type="entry name" value="Cytochrom_C_2"/>
    <property type="match status" value="1"/>
</dbReference>
<evidence type="ECO:0000256" key="1">
    <source>
        <dbReference type="ARBA" id="ARBA00022448"/>
    </source>
</evidence>
<evidence type="ECO:0000256" key="8">
    <source>
        <dbReference type="SAM" id="SignalP"/>
    </source>
</evidence>
<accession>A0A1E2V9S5</accession>
<dbReference type="AlphaFoldDB" id="A0A1E2V9S5"/>
<dbReference type="GO" id="GO:0022900">
    <property type="term" value="P:electron transport chain"/>
    <property type="evidence" value="ECO:0007669"/>
    <property type="project" value="InterPro"/>
</dbReference>
<evidence type="ECO:0000256" key="5">
    <source>
        <dbReference type="ARBA" id="ARBA00023004"/>
    </source>
</evidence>
<evidence type="ECO:0008006" key="11">
    <source>
        <dbReference type="Google" id="ProtNLM"/>
    </source>
</evidence>
<proteinExistence type="predicted"/>
<keyword evidence="5 6" id="KW-0408">Iron</keyword>
<keyword evidence="1" id="KW-0813">Transport</keyword>
<dbReference type="InterPro" id="IPR012127">
    <property type="entry name" value="Cyt_c_prime"/>
</dbReference>
<dbReference type="GO" id="GO:0042597">
    <property type="term" value="C:periplasmic space"/>
    <property type="evidence" value="ECO:0007669"/>
    <property type="project" value="InterPro"/>
</dbReference>
<keyword evidence="10" id="KW-1185">Reference proteome</keyword>
<keyword evidence="2 7" id="KW-0349">Heme</keyword>
<dbReference type="InterPro" id="IPR002321">
    <property type="entry name" value="Cyt_c_II"/>
</dbReference>